<dbReference type="GO" id="GO:0070402">
    <property type="term" value="F:NADPH binding"/>
    <property type="evidence" value="ECO:0007669"/>
    <property type="project" value="TreeGrafter"/>
</dbReference>
<evidence type="ECO:0000256" key="2">
    <source>
        <dbReference type="ARBA" id="ARBA00011881"/>
    </source>
</evidence>
<dbReference type="EMBL" id="FMYF01000004">
    <property type="protein sequence ID" value="SDB82911.1"/>
    <property type="molecule type" value="Genomic_DNA"/>
</dbReference>
<dbReference type="InterPro" id="IPR013149">
    <property type="entry name" value="ADH-like_C"/>
</dbReference>
<accession>A0A1G6GLM7</accession>
<comment type="subcellular location">
    <subcellularLocation>
        <location evidence="1">Cytoplasm</location>
    </subcellularLocation>
</comment>
<dbReference type="SUPFAM" id="SSF51735">
    <property type="entry name" value="NAD(P)-binding Rossmann-fold domains"/>
    <property type="match status" value="1"/>
</dbReference>
<protein>
    <submittedName>
        <fullName evidence="9">NADPH2:quinone reductase</fullName>
    </submittedName>
</protein>
<evidence type="ECO:0000313" key="9">
    <source>
        <dbReference type="EMBL" id="SDB82911.1"/>
    </source>
</evidence>
<dbReference type="STRING" id="1577474.GA0111570_10464"/>
<reference evidence="9 10" key="1">
    <citation type="submission" date="2016-06" db="EMBL/GenBank/DDBJ databases">
        <authorList>
            <person name="Olsen C.W."/>
            <person name="Carey S."/>
            <person name="Hinshaw L."/>
            <person name="Karasin A.I."/>
        </authorList>
    </citation>
    <scope>NUCLEOTIDE SEQUENCE [LARGE SCALE GENOMIC DNA]</scope>
    <source>
        <strain evidence="9 10">LZ-22</strain>
    </source>
</reference>
<evidence type="ECO:0000256" key="5">
    <source>
        <dbReference type="ARBA" id="ARBA00022884"/>
    </source>
</evidence>
<evidence type="ECO:0000256" key="7">
    <source>
        <dbReference type="SAM" id="MobiDB-lite"/>
    </source>
</evidence>
<dbReference type="Pfam" id="PF00107">
    <property type="entry name" value="ADH_zinc_N"/>
    <property type="match status" value="1"/>
</dbReference>
<dbReference type="InterPro" id="IPR020843">
    <property type="entry name" value="ER"/>
</dbReference>
<gene>
    <name evidence="9" type="ORF">GA0111570_10464</name>
</gene>
<dbReference type="GO" id="GO:0003960">
    <property type="term" value="F:quinone reductase (NADPH) activity"/>
    <property type="evidence" value="ECO:0007669"/>
    <property type="project" value="TreeGrafter"/>
</dbReference>
<evidence type="ECO:0000313" key="10">
    <source>
        <dbReference type="Proteomes" id="UP000199086"/>
    </source>
</evidence>
<evidence type="ECO:0000259" key="8">
    <source>
        <dbReference type="SMART" id="SM00829"/>
    </source>
</evidence>
<dbReference type="InterPro" id="IPR002364">
    <property type="entry name" value="Quin_OxRdtase/zeta-crystal_CS"/>
</dbReference>
<evidence type="ECO:0000256" key="6">
    <source>
        <dbReference type="ARBA" id="ARBA00022990"/>
    </source>
</evidence>
<dbReference type="OrthoDB" id="9780520at2"/>
<dbReference type="Gene3D" id="3.90.180.10">
    <property type="entry name" value="Medium-chain alcohol dehydrogenases, catalytic domain"/>
    <property type="match status" value="1"/>
</dbReference>
<keyword evidence="5" id="KW-0694">RNA-binding</keyword>
<keyword evidence="4" id="KW-0521">NADP</keyword>
<keyword evidence="6" id="KW-0007">Acetylation</keyword>
<evidence type="ECO:0000256" key="1">
    <source>
        <dbReference type="ARBA" id="ARBA00004496"/>
    </source>
</evidence>
<feature type="domain" description="Enoyl reductase (ER)" evidence="8">
    <location>
        <begin position="50"/>
        <end position="361"/>
    </location>
</feature>
<dbReference type="RefSeq" id="WP_139283174.1">
    <property type="nucleotide sequence ID" value="NZ_FMYF01000004.1"/>
</dbReference>
<keyword evidence="10" id="KW-1185">Reference proteome</keyword>
<organism evidence="9 10">
    <name type="scientific">Raineyella antarctica</name>
    <dbReference type="NCBI Taxonomy" id="1577474"/>
    <lineage>
        <taxon>Bacteria</taxon>
        <taxon>Bacillati</taxon>
        <taxon>Actinomycetota</taxon>
        <taxon>Actinomycetes</taxon>
        <taxon>Propionibacteriales</taxon>
        <taxon>Propionibacteriaceae</taxon>
        <taxon>Raineyella</taxon>
    </lineage>
</organism>
<name>A0A1G6GLM7_9ACTN</name>
<dbReference type="CDD" id="cd08253">
    <property type="entry name" value="zeta_crystallin"/>
    <property type="match status" value="1"/>
</dbReference>
<dbReference type="InterPro" id="IPR011032">
    <property type="entry name" value="GroES-like_sf"/>
</dbReference>
<dbReference type="InterPro" id="IPR036291">
    <property type="entry name" value="NAD(P)-bd_dom_sf"/>
</dbReference>
<evidence type="ECO:0000256" key="4">
    <source>
        <dbReference type="ARBA" id="ARBA00022857"/>
    </source>
</evidence>
<dbReference type="Pfam" id="PF08240">
    <property type="entry name" value="ADH_N"/>
    <property type="match status" value="1"/>
</dbReference>
<dbReference type="SUPFAM" id="SSF50129">
    <property type="entry name" value="GroES-like"/>
    <property type="match status" value="1"/>
</dbReference>
<dbReference type="Gene3D" id="3.40.50.720">
    <property type="entry name" value="NAD(P)-binding Rossmann-like Domain"/>
    <property type="match status" value="1"/>
</dbReference>
<keyword evidence="3" id="KW-0963">Cytoplasm</keyword>
<dbReference type="GO" id="GO:0008270">
    <property type="term" value="F:zinc ion binding"/>
    <property type="evidence" value="ECO:0007669"/>
    <property type="project" value="InterPro"/>
</dbReference>
<dbReference type="SMART" id="SM00829">
    <property type="entry name" value="PKS_ER"/>
    <property type="match status" value="1"/>
</dbReference>
<evidence type="ECO:0000256" key="3">
    <source>
        <dbReference type="ARBA" id="ARBA00022490"/>
    </source>
</evidence>
<comment type="subunit">
    <text evidence="2">Homotetramer.</text>
</comment>
<dbReference type="PROSITE" id="PS01162">
    <property type="entry name" value="QOR_ZETA_CRYSTAL"/>
    <property type="match status" value="1"/>
</dbReference>
<dbReference type="AlphaFoldDB" id="A0A1G6GLM7"/>
<dbReference type="PANTHER" id="PTHR44154:SF1">
    <property type="entry name" value="QUINONE OXIDOREDUCTASE"/>
    <property type="match status" value="1"/>
</dbReference>
<dbReference type="GO" id="GO:0003730">
    <property type="term" value="F:mRNA 3'-UTR binding"/>
    <property type="evidence" value="ECO:0007669"/>
    <property type="project" value="TreeGrafter"/>
</dbReference>
<dbReference type="FunFam" id="3.40.50.720:FF:000244">
    <property type="entry name" value="quinone oxidoreductase"/>
    <property type="match status" value="1"/>
</dbReference>
<dbReference type="InterPro" id="IPR013154">
    <property type="entry name" value="ADH-like_N"/>
</dbReference>
<feature type="region of interest" description="Disordered" evidence="7">
    <location>
        <begin position="1"/>
        <end position="38"/>
    </location>
</feature>
<dbReference type="PANTHER" id="PTHR44154">
    <property type="entry name" value="QUINONE OXIDOREDUCTASE"/>
    <property type="match status" value="1"/>
</dbReference>
<dbReference type="GO" id="GO:0005829">
    <property type="term" value="C:cytosol"/>
    <property type="evidence" value="ECO:0007669"/>
    <property type="project" value="TreeGrafter"/>
</dbReference>
<dbReference type="InterPro" id="IPR051603">
    <property type="entry name" value="Zinc-ADH_QOR/CCCR"/>
</dbReference>
<proteinExistence type="predicted"/>
<sequence>MNPGEMTPDGTTPAATTPAVTTPAATTPAATTPDTQGPQRMRAIQITEHGGAEVLSYTEVDVPAPGPGQVRVRVRAAGLNPADTYMVRGGYEFFHNPLPWVPGFDSAGDIEAVGEGVEGLAVGDRVFVAGVLAPSSGAFGQYHVADASVVRQLPDSVSYAQGSAIGVPYQTAYHALFQRAGLRPGETVLIHGASGGVGQACVQFARAHGARVIATAGSAEGLDLARTQGAHVVLDHTAEDHVEAIRAAAPKGIDVVIEMAASTNLEHDLGLLARGGRVAIVGARTPVEITPRLVMRTEAAILGIALWYMTPGQVAEALAATAAGLETGTLSPTVGHELPLERLAEGFALVTTGHRAGKVVLTVE</sequence>
<feature type="compositionally biased region" description="Low complexity" evidence="7">
    <location>
        <begin position="7"/>
        <end position="38"/>
    </location>
</feature>
<dbReference type="Proteomes" id="UP000199086">
    <property type="component" value="Unassembled WGS sequence"/>
</dbReference>